<sequence length="405" mass="46181">MRKLSMVALSLVLLLTACAPNFQKQEEVVQEKDDDTKEKAIIPKYKISDKYYRTIMPFEPGEARGMVVNNLNTRYDITEFETGLMRIAQNTFSTDKYVFKEGQYLDGSTVASWLEREMTPAQVEAKKKELQAKYKKEKINKKVVVNNLGLNPSDPGKGDVHERNKKNPIYLAHILEHNYLVQSGEKDTYQLGGIAIGLALNSVHYYREEAYGAVFEKNISRKVLEAEGKKIAQEVISRIRGIEELKNVPITIGLFEQESRSSVVPGNFFTYAEVSQGSNNIGSWKDVKEKYILFPSADAEKEHRDDLTFFQNFKQDVEEYFPNFNGVIGKGFYLDGQLQELNIEIPIQFYGEAEAIGFTQYVTGLVMEHFPNYMSVQVSVSSVLGQEALIVKKPDQDEPFVHIYQ</sequence>
<dbReference type="Proteomes" id="UP000031014">
    <property type="component" value="Unassembled WGS sequence"/>
</dbReference>
<dbReference type="PROSITE" id="PS51257">
    <property type="entry name" value="PROKAR_LIPOPROTEIN"/>
    <property type="match status" value="1"/>
</dbReference>
<name>A0A0A8WWB1_MESS1</name>
<accession>A0A0A8WWB1</accession>
<evidence type="ECO:0000256" key="1">
    <source>
        <dbReference type="SAM" id="SignalP"/>
    </source>
</evidence>
<reference evidence="2 3" key="1">
    <citation type="submission" date="2013-06" db="EMBL/GenBank/DDBJ databases">
        <title>Whole genome shotgun sequence of Bacillus selenatarsenatis SF-1.</title>
        <authorList>
            <person name="Kuroda M."/>
            <person name="Sei K."/>
            <person name="Yamashita M."/>
            <person name="Ike M."/>
        </authorList>
    </citation>
    <scope>NUCLEOTIDE SEQUENCE [LARGE SCALE GENOMIC DNA]</scope>
    <source>
        <strain evidence="2 3">SF-1</strain>
    </source>
</reference>
<proteinExistence type="predicted"/>
<keyword evidence="2" id="KW-0449">Lipoprotein</keyword>
<dbReference type="RefSeq" id="WP_041963853.1">
    <property type="nucleotide sequence ID" value="NZ_BASE01000002.1"/>
</dbReference>
<dbReference type="OrthoDB" id="9795361at2"/>
<dbReference type="InterPro" id="IPR011426">
    <property type="entry name" value="CamS"/>
</dbReference>
<dbReference type="Pfam" id="PF07537">
    <property type="entry name" value="CamS"/>
    <property type="match status" value="1"/>
</dbReference>
<dbReference type="CDD" id="cd13440">
    <property type="entry name" value="CamS_repeat_2"/>
    <property type="match status" value="1"/>
</dbReference>
<feature type="chain" id="PRO_5039519196" evidence="1">
    <location>
        <begin position="20"/>
        <end position="405"/>
    </location>
</feature>
<dbReference type="CDD" id="cd13441">
    <property type="entry name" value="CamS_repeat_1"/>
    <property type="match status" value="1"/>
</dbReference>
<evidence type="ECO:0000313" key="2">
    <source>
        <dbReference type="EMBL" id="GAM11890.1"/>
    </source>
</evidence>
<dbReference type="EMBL" id="BASE01000002">
    <property type="protein sequence ID" value="GAM11890.1"/>
    <property type="molecule type" value="Genomic_DNA"/>
</dbReference>
<protein>
    <submittedName>
        <fullName evidence="2">Putative pheromone cAM373 lipoprotein CamS</fullName>
    </submittedName>
</protein>
<keyword evidence="3" id="KW-1185">Reference proteome</keyword>
<dbReference type="Gene3D" id="3.10.570.10">
    <property type="entry name" value="sex pheromone staph- cam373 precursor domain"/>
    <property type="match status" value="1"/>
</dbReference>
<dbReference type="STRING" id="1321606.SAMD00020551_0005"/>
<keyword evidence="1" id="KW-0732">Signal</keyword>
<gene>
    <name evidence="2" type="ORF">SAMD00020551_0005</name>
</gene>
<dbReference type="AlphaFoldDB" id="A0A0A8WWB1"/>
<dbReference type="PIRSF" id="PIRSF012509">
    <property type="entry name" value="CamS"/>
    <property type="match status" value="1"/>
</dbReference>
<organism evidence="2 3">
    <name type="scientific">Mesobacillus selenatarsenatis (strain DSM 18680 / JCM 14380 / FERM P-15431 / SF-1)</name>
    <dbReference type="NCBI Taxonomy" id="1321606"/>
    <lineage>
        <taxon>Bacteria</taxon>
        <taxon>Bacillati</taxon>
        <taxon>Bacillota</taxon>
        <taxon>Bacilli</taxon>
        <taxon>Bacillales</taxon>
        <taxon>Bacillaceae</taxon>
        <taxon>Mesobacillus</taxon>
    </lineage>
</organism>
<comment type="caution">
    <text evidence="2">The sequence shown here is derived from an EMBL/GenBank/DDBJ whole genome shotgun (WGS) entry which is preliminary data.</text>
</comment>
<feature type="signal peptide" evidence="1">
    <location>
        <begin position="1"/>
        <end position="19"/>
    </location>
</feature>
<evidence type="ECO:0000313" key="3">
    <source>
        <dbReference type="Proteomes" id="UP000031014"/>
    </source>
</evidence>